<accession>A0A494YSU9</accession>
<dbReference type="RefSeq" id="WP_121134022.1">
    <property type="nucleotide sequence ID" value="NZ_JBHUFK010000005.1"/>
</dbReference>
<evidence type="ECO:0000256" key="1">
    <source>
        <dbReference type="SAM" id="Phobius"/>
    </source>
</evidence>
<dbReference type="EMBL" id="RBZO01000036">
    <property type="protein sequence ID" value="RKQ13148.1"/>
    <property type="molecule type" value="Genomic_DNA"/>
</dbReference>
<feature type="transmembrane region" description="Helical" evidence="1">
    <location>
        <begin position="7"/>
        <end position="25"/>
    </location>
</feature>
<name>A0A494YSU9_9BACI</name>
<evidence type="ECO:0000313" key="2">
    <source>
        <dbReference type="EMBL" id="RKQ13148.1"/>
    </source>
</evidence>
<evidence type="ECO:0000313" key="3">
    <source>
        <dbReference type="Proteomes" id="UP000281813"/>
    </source>
</evidence>
<organism evidence="2 3">
    <name type="scientific">Oceanobacillus bengalensis</name>
    <dbReference type="NCBI Taxonomy" id="1435466"/>
    <lineage>
        <taxon>Bacteria</taxon>
        <taxon>Bacillati</taxon>
        <taxon>Bacillota</taxon>
        <taxon>Bacilli</taxon>
        <taxon>Bacillales</taxon>
        <taxon>Bacillaceae</taxon>
        <taxon>Oceanobacillus</taxon>
    </lineage>
</organism>
<dbReference type="AlphaFoldDB" id="A0A494YSU9"/>
<reference evidence="2 3" key="1">
    <citation type="journal article" date="2015" name="Antonie Van Leeuwenhoek">
        <title>Oceanobacillus bengalensis sp. nov., a bacterium isolated from seawater of the Bay of Bengal.</title>
        <authorList>
            <person name="Yongchang O."/>
            <person name="Xiang W."/>
            <person name="Wang G."/>
        </authorList>
    </citation>
    <scope>NUCLEOTIDE SEQUENCE [LARGE SCALE GENOMIC DNA]</scope>
    <source>
        <strain evidence="2 3">MCCC 1K00260</strain>
    </source>
</reference>
<keyword evidence="1" id="KW-1133">Transmembrane helix</keyword>
<dbReference type="Proteomes" id="UP000281813">
    <property type="component" value="Unassembled WGS sequence"/>
</dbReference>
<protein>
    <submittedName>
        <fullName evidence="2">Uncharacterized protein</fullName>
    </submittedName>
</protein>
<gene>
    <name evidence="2" type="ORF">D8M05_17210</name>
</gene>
<comment type="caution">
    <text evidence="2">The sequence shown here is derived from an EMBL/GenBank/DDBJ whole genome shotgun (WGS) entry which is preliminary data.</text>
</comment>
<keyword evidence="1" id="KW-0472">Membrane</keyword>
<sequence>MRKEVFSIQLIISYIALGIITALSIDYLVNNWLFGIILMISLWISYNYIKNLETQSKIEIKMKKIGIICYFLTVTIALPLVFCVLV</sequence>
<keyword evidence="3" id="KW-1185">Reference proteome</keyword>
<feature type="transmembrane region" description="Helical" evidence="1">
    <location>
        <begin position="65"/>
        <end position="85"/>
    </location>
</feature>
<feature type="transmembrane region" description="Helical" evidence="1">
    <location>
        <begin position="31"/>
        <end position="49"/>
    </location>
</feature>
<keyword evidence="1" id="KW-0812">Transmembrane</keyword>
<proteinExistence type="predicted"/>